<dbReference type="eggNOG" id="ENOG502SNA9">
    <property type="taxonomic scope" value="Eukaryota"/>
</dbReference>
<feature type="region of interest" description="Disordered" evidence="6">
    <location>
        <begin position="369"/>
        <end position="435"/>
    </location>
</feature>
<organism evidence="9 10">
    <name type="scientific">Pestalotiopsis fici (strain W106-1 / CGMCC3.15140)</name>
    <dbReference type="NCBI Taxonomy" id="1229662"/>
    <lineage>
        <taxon>Eukaryota</taxon>
        <taxon>Fungi</taxon>
        <taxon>Dikarya</taxon>
        <taxon>Ascomycota</taxon>
        <taxon>Pezizomycotina</taxon>
        <taxon>Sordariomycetes</taxon>
        <taxon>Xylariomycetidae</taxon>
        <taxon>Amphisphaeriales</taxon>
        <taxon>Sporocadaceae</taxon>
        <taxon>Pestalotiopsis</taxon>
    </lineage>
</organism>
<dbReference type="EMBL" id="KI912110">
    <property type="protein sequence ID" value="ETS84418.1"/>
    <property type="molecule type" value="Genomic_DNA"/>
</dbReference>
<feature type="transmembrane region" description="Helical" evidence="7">
    <location>
        <begin position="127"/>
        <end position="153"/>
    </location>
</feature>
<reference evidence="10" key="1">
    <citation type="journal article" date="2015" name="BMC Genomics">
        <title>Genomic and transcriptomic analysis of the endophytic fungus Pestalotiopsis fici reveals its lifestyle and high potential for synthesis of natural products.</title>
        <authorList>
            <person name="Wang X."/>
            <person name="Zhang X."/>
            <person name="Liu L."/>
            <person name="Xiang M."/>
            <person name="Wang W."/>
            <person name="Sun X."/>
            <person name="Che Y."/>
            <person name="Guo L."/>
            <person name="Liu G."/>
            <person name="Guo L."/>
            <person name="Wang C."/>
            <person name="Yin W.B."/>
            <person name="Stadler M."/>
            <person name="Zhang X."/>
            <person name="Liu X."/>
        </authorList>
    </citation>
    <scope>NUCLEOTIDE SEQUENCE [LARGE SCALE GENOMIC DNA]</scope>
    <source>
        <strain evidence="10">W106-1 / CGMCC3.15140</strain>
    </source>
</reference>
<dbReference type="OMA" id="CVIFNCI"/>
<dbReference type="InterPro" id="IPR052337">
    <property type="entry name" value="SAT4-like"/>
</dbReference>
<feature type="region of interest" description="Disordered" evidence="6">
    <location>
        <begin position="281"/>
        <end position="333"/>
    </location>
</feature>
<dbReference type="HOGENOM" id="CLU_028200_0_0_1"/>
<dbReference type="InParanoid" id="W3XE92"/>
<dbReference type="GeneID" id="19267456"/>
<evidence type="ECO:0000313" key="9">
    <source>
        <dbReference type="EMBL" id="ETS84418.1"/>
    </source>
</evidence>
<dbReference type="InterPro" id="IPR049326">
    <property type="entry name" value="Rhodopsin_dom_fungi"/>
</dbReference>
<evidence type="ECO:0000256" key="4">
    <source>
        <dbReference type="ARBA" id="ARBA00023136"/>
    </source>
</evidence>
<evidence type="ECO:0000256" key="5">
    <source>
        <dbReference type="ARBA" id="ARBA00038359"/>
    </source>
</evidence>
<evidence type="ECO:0000256" key="6">
    <source>
        <dbReference type="SAM" id="MobiDB-lite"/>
    </source>
</evidence>
<dbReference type="Pfam" id="PF20684">
    <property type="entry name" value="Fung_rhodopsin"/>
    <property type="match status" value="1"/>
</dbReference>
<name>W3XE92_PESFW</name>
<evidence type="ECO:0000256" key="2">
    <source>
        <dbReference type="ARBA" id="ARBA00022692"/>
    </source>
</evidence>
<evidence type="ECO:0000256" key="7">
    <source>
        <dbReference type="SAM" id="Phobius"/>
    </source>
</evidence>
<feature type="transmembrane region" description="Helical" evidence="7">
    <location>
        <begin position="165"/>
        <end position="192"/>
    </location>
</feature>
<dbReference type="GO" id="GO:0016020">
    <property type="term" value="C:membrane"/>
    <property type="evidence" value="ECO:0007669"/>
    <property type="project" value="UniProtKB-SubCell"/>
</dbReference>
<keyword evidence="2 7" id="KW-0812">Transmembrane</keyword>
<feature type="transmembrane region" description="Helical" evidence="7">
    <location>
        <begin position="12"/>
        <end position="33"/>
    </location>
</feature>
<protein>
    <recommendedName>
        <fullName evidence="8">Rhodopsin domain-containing protein</fullName>
    </recommendedName>
</protein>
<keyword evidence="10" id="KW-1185">Reference proteome</keyword>
<proteinExistence type="inferred from homology"/>
<evidence type="ECO:0000313" key="10">
    <source>
        <dbReference type="Proteomes" id="UP000030651"/>
    </source>
</evidence>
<keyword evidence="4 7" id="KW-0472">Membrane</keyword>
<accession>W3XE92</accession>
<dbReference type="RefSeq" id="XP_007829215.1">
    <property type="nucleotide sequence ID" value="XM_007831024.1"/>
</dbReference>
<feature type="compositionally biased region" description="Basic and acidic residues" evidence="6">
    <location>
        <begin position="415"/>
        <end position="425"/>
    </location>
</feature>
<keyword evidence="3 7" id="KW-1133">Transmembrane helix</keyword>
<evidence type="ECO:0000256" key="3">
    <source>
        <dbReference type="ARBA" id="ARBA00022989"/>
    </source>
</evidence>
<comment type="subcellular location">
    <subcellularLocation>
        <location evidence="1">Membrane</location>
        <topology evidence="1">Multi-pass membrane protein</topology>
    </subcellularLocation>
</comment>
<evidence type="ECO:0000256" key="1">
    <source>
        <dbReference type="ARBA" id="ARBA00004141"/>
    </source>
</evidence>
<feature type="transmembrane region" description="Helical" evidence="7">
    <location>
        <begin position="204"/>
        <end position="232"/>
    </location>
</feature>
<dbReference type="PANTHER" id="PTHR33048:SF47">
    <property type="entry name" value="INTEGRAL MEMBRANE PROTEIN-RELATED"/>
    <property type="match status" value="1"/>
</dbReference>
<sequence length="435" mass="47760">MAEDLEQFRARLNGAAISTYILVMLVVPLKLWCRTAVSGWKGLGLDDYLCVLALACANVFFYICMCGMWPYLARHALEDVPLPQVIDFLRFLFAGQLFYVISLAMIKYTILAFYWRLFSLRARIPIFIGLFIVTAWAISIIFLVIFTCSPISAQWDLTITDSKCISLGVVYISGSTPNVITDWLILLAPIPYVARLHAPLAQRLVLAGMFMLGCFVAIVSIIRLTILVGIPLSSSDVTYNTKEVIVWSTVEINIGLVSACLPSMKPALHLLGIDRFVPGVAGSPNHNQQQQQQQQTPGAGVGPFPPTIGAAPSERSKGPGGKKSKSSLGIGRSRSRKTVGVGLFSSLTGLTKLDDDEYEDDSFQMIGQAHARHGKTEINVESSGRRGGDQTSDEESESGRGQKHLQVDGGISVQKDWRVMRDEKRRSQRASQCIG</sequence>
<dbReference type="OrthoDB" id="4741746at2759"/>
<feature type="compositionally biased region" description="Basic and acidic residues" evidence="6">
    <location>
        <begin position="374"/>
        <end position="388"/>
    </location>
</feature>
<evidence type="ECO:0000259" key="8">
    <source>
        <dbReference type="Pfam" id="PF20684"/>
    </source>
</evidence>
<feature type="transmembrane region" description="Helical" evidence="7">
    <location>
        <begin position="45"/>
        <end position="71"/>
    </location>
</feature>
<gene>
    <name evidence="9" type="ORF">PFICI_02443</name>
</gene>
<feature type="transmembrane region" description="Helical" evidence="7">
    <location>
        <begin position="91"/>
        <end position="115"/>
    </location>
</feature>
<dbReference type="Proteomes" id="UP000030651">
    <property type="component" value="Unassembled WGS sequence"/>
</dbReference>
<dbReference type="AlphaFoldDB" id="W3XE92"/>
<dbReference type="KEGG" id="pfy:PFICI_02443"/>
<comment type="similarity">
    <text evidence="5">Belongs to the SAT4 family.</text>
</comment>
<dbReference type="PANTHER" id="PTHR33048">
    <property type="entry name" value="PTH11-LIKE INTEGRAL MEMBRANE PROTEIN (AFU_ORTHOLOGUE AFUA_5G11245)"/>
    <property type="match status" value="1"/>
</dbReference>
<feature type="domain" description="Rhodopsin" evidence="8">
    <location>
        <begin position="29"/>
        <end position="268"/>
    </location>
</feature>